<proteinExistence type="predicted"/>
<evidence type="ECO:0000313" key="3">
    <source>
        <dbReference type="Proteomes" id="UP000076722"/>
    </source>
</evidence>
<dbReference type="EMBL" id="KV419400">
    <property type="protein sequence ID" value="KZS95897.1"/>
    <property type="molecule type" value="Genomic_DNA"/>
</dbReference>
<feature type="compositionally biased region" description="Polar residues" evidence="1">
    <location>
        <begin position="93"/>
        <end position="103"/>
    </location>
</feature>
<feature type="compositionally biased region" description="Polar residues" evidence="1">
    <location>
        <begin position="66"/>
        <end position="75"/>
    </location>
</feature>
<accession>A0A164XEJ3</accession>
<dbReference type="Proteomes" id="UP000076722">
    <property type="component" value="Unassembled WGS sequence"/>
</dbReference>
<feature type="compositionally biased region" description="Low complexity" evidence="1">
    <location>
        <begin position="1"/>
        <end position="22"/>
    </location>
</feature>
<feature type="compositionally biased region" description="Low complexity" evidence="1">
    <location>
        <begin position="77"/>
        <end position="92"/>
    </location>
</feature>
<keyword evidence="3" id="KW-1185">Reference proteome</keyword>
<reference evidence="2 3" key="1">
    <citation type="journal article" date="2016" name="Mol. Biol. Evol.">
        <title>Comparative Genomics of Early-Diverging Mushroom-Forming Fungi Provides Insights into the Origins of Lignocellulose Decay Capabilities.</title>
        <authorList>
            <person name="Nagy L.G."/>
            <person name="Riley R."/>
            <person name="Tritt A."/>
            <person name="Adam C."/>
            <person name="Daum C."/>
            <person name="Floudas D."/>
            <person name="Sun H."/>
            <person name="Yadav J.S."/>
            <person name="Pangilinan J."/>
            <person name="Larsson K.H."/>
            <person name="Matsuura K."/>
            <person name="Barry K."/>
            <person name="Labutti K."/>
            <person name="Kuo R."/>
            <person name="Ohm R.A."/>
            <person name="Bhattacharya S.S."/>
            <person name="Shirouzu T."/>
            <person name="Yoshinaga Y."/>
            <person name="Martin F.M."/>
            <person name="Grigoriev I.V."/>
            <person name="Hibbett D.S."/>
        </authorList>
    </citation>
    <scope>NUCLEOTIDE SEQUENCE [LARGE SCALE GENOMIC DNA]</scope>
    <source>
        <strain evidence="2 3">HHB9708</strain>
    </source>
</reference>
<feature type="region of interest" description="Disordered" evidence="1">
    <location>
        <begin position="1"/>
        <end position="107"/>
    </location>
</feature>
<sequence>MSNNNPSTSANNTSESSDSSFSEQFLAQHFEENIWAPVHQPGQRVADSNAQGLPRANTARPRNPPSQRQSTTSPLATGYSQTSSSYPTSTGTADQTSASPPTQQDRESDAKIIDWLIAQIAGMQKFKHARTLQGTEWHQFTVDCISLYENRSATIWTIGPYPVWITKWHVLKALEAARIVQN</sequence>
<dbReference type="AlphaFoldDB" id="A0A164XEJ3"/>
<evidence type="ECO:0000313" key="2">
    <source>
        <dbReference type="EMBL" id="KZS95897.1"/>
    </source>
</evidence>
<evidence type="ECO:0000256" key="1">
    <source>
        <dbReference type="SAM" id="MobiDB-lite"/>
    </source>
</evidence>
<protein>
    <submittedName>
        <fullName evidence="2">Uncharacterized protein</fullName>
    </submittedName>
</protein>
<organism evidence="2 3">
    <name type="scientific">Sistotremastrum niveocremeum HHB9708</name>
    <dbReference type="NCBI Taxonomy" id="1314777"/>
    <lineage>
        <taxon>Eukaryota</taxon>
        <taxon>Fungi</taxon>
        <taxon>Dikarya</taxon>
        <taxon>Basidiomycota</taxon>
        <taxon>Agaricomycotina</taxon>
        <taxon>Agaricomycetes</taxon>
        <taxon>Sistotremastrales</taxon>
        <taxon>Sistotremastraceae</taxon>
        <taxon>Sertulicium</taxon>
        <taxon>Sertulicium niveocremeum</taxon>
    </lineage>
</organism>
<name>A0A164XEJ3_9AGAM</name>
<gene>
    <name evidence="2" type="ORF">SISNIDRAFT_451544</name>
</gene>